<evidence type="ECO:0000313" key="2">
    <source>
        <dbReference type="EMBL" id="KAF7280309.1"/>
    </source>
</evidence>
<dbReference type="SUPFAM" id="SSF81383">
    <property type="entry name" value="F-box domain"/>
    <property type="match status" value="1"/>
</dbReference>
<comment type="caution">
    <text evidence="2">The sequence shown here is derived from an EMBL/GenBank/DDBJ whole genome shotgun (WGS) entry which is preliminary data.</text>
</comment>
<keyword evidence="3" id="KW-1185">Reference proteome</keyword>
<proteinExistence type="predicted"/>
<dbReference type="Proteomes" id="UP000625711">
    <property type="component" value="Unassembled WGS sequence"/>
</dbReference>
<evidence type="ECO:0000313" key="3">
    <source>
        <dbReference type="Proteomes" id="UP000625711"/>
    </source>
</evidence>
<evidence type="ECO:0000259" key="1">
    <source>
        <dbReference type="Pfam" id="PF00646"/>
    </source>
</evidence>
<reference evidence="2" key="1">
    <citation type="submission" date="2020-08" db="EMBL/GenBank/DDBJ databases">
        <title>Genome sequencing and assembly of the red palm weevil Rhynchophorus ferrugineus.</title>
        <authorList>
            <person name="Dias G.B."/>
            <person name="Bergman C.M."/>
            <person name="Manee M."/>
        </authorList>
    </citation>
    <scope>NUCLEOTIDE SEQUENCE</scope>
    <source>
        <strain evidence="2">AA-2017</strain>
        <tissue evidence="2">Whole larva</tissue>
    </source>
</reference>
<name>A0A834II35_RHYFE</name>
<sequence>MMFPLEILEIILSKCDGKTLLNARKSCTDLRGIVDYLAEKTRLWEWCCREEIPNEQLVEYLPKYEGCGKEKWLNMYINWYSWEKIEKLTILEPVRCPLNLSKISCVAVSSHHIAIGSEDGRLKIFTQHWRPFFEHRIVAVKITNLTFIGYNDYCSDDLNDLDMCLVVAFPNGLSIFAFKDSQSFKIDIDGIKSHSVFRNYICYEKVGGRLTIIKISNLIDRRRVQEIWFARVYSPSWITCYKMWNGTCTFLINTTIKSLSYDTPTITPLEEMQKVTDLWFYAPLMINSSVTKIYRDNVIINVYKNNVTTWSPHRDIMEDYIEIVILDKETHFSKKLFNMLEIFKCNITCIFLYGNLLLIGTDCGELYYYHISNWKNIDLKQYNHRQIVGRHPIIAIAVKEFEKERRFYVSSRFAIHEVAGFMPNVYP</sequence>
<dbReference type="OrthoDB" id="2095648at2759"/>
<dbReference type="SUPFAM" id="SSF50998">
    <property type="entry name" value="Quinoprotein alcohol dehydrogenase-like"/>
    <property type="match status" value="1"/>
</dbReference>
<dbReference type="Pfam" id="PF00646">
    <property type="entry name" value="F-box"/>
    <property type="match status" value="1"/>
</dbReference>
<organism evidence="2 3">
    <name type="scientific">Rhynchophorus ferrugineus</name>
    <name type="common">Red palm weevil</name>
    <name type="synonym">Curculio ferrugineus</name>
    <dbReference type="NCBI Taxonomy" id="354439"/>
    <lineage>
        <taxon>Eukaryota</taxon>
        <taxon>Metazoa</taxon>
        <taxon>Ecdysozoa</taxon>
        <taxon>Arthropoda</taxon>
        <taxon>Hexapoda</taxon>
        <taxon>Insecta</taxon>
        <taxon>Pterygota</taxon>
        <taxon>Neoptera</taxon>
        <taxon>Endopterygota</taxon>
        <taxon>Coleoptera</taxon>
        <taxon>Polyphaga</taxon>
        <taxon>Cucujiformia</taxon>
        <taxon>Curculionidae</taxon>
        <taxon>Dryophthorinae</taxon>
        <taxon>Rhynchophorus</taxon>
    </lineage>
</organism>
<protein>
    <recommendedName>
        <fullName evidence="1">F-box domain-containing protein</fullName>
    </recommendedName>
</protein>
<accession>A0A834II35</accession>
<gene>
    <name evidence="2" type="ORF">GWI33_006221</name>
</gene>
<feature type="domain" description="F-box" evidence="1">
    <location>
        <begin position="3"/>
        <end position="37"/>
    </location>
</feature>
<dbReference type="InterPro" id="IPR011047">
    <property type="entry name" value="Quinoprotein_ADH-like_sf"/>
</dbReference>
<dbReference type="AlphaFoldDB" id="A0A834II35"/>
<dbReference type="EMBL" id="JAACXV010000309">
    <property type="protein sequence ID" value="KAF7280309.1"/>
    <property type="molecule type" value="Genomic_DNA"/>
</dbReference>
<dbReference type="InterPro" id="IPR001810">
    <property type="entry name" value="F-box_dom"/>
</dbReference>
<dbReference type="InterPro" id="IPR036047">
    <property type="entry name" value="F-box-like_dom_sf"/>
</dbReference>